<reference evidence="2 3" key="1">
    <citation type="submission" date="2013-12" db="EMBL/GenBank/DDBJ databases">
        <authorList>
            <person name="Cubeta M."/>
            <person name="Pakala S."/>
            <person name="Fedorova N."/>
            <person name="Thomas E."/>
            <person name="Dean R."/>
            <person name="Jabaji S."/>
            <person name="Neate S."/>
            <person name="Toda T."/>
            <person name="Tavantzis S."/>
            <person name="Vilgalys R."/>
            <person name="Bharathan N."/>
            <person name="Pakala S."/>
            <person name="Losada L.S."/>
            <person name="Zafar N."/>
            <person name="Nierman W."/>
        </authorList>
    </citation>
    <scope>NUCLEOTIDE SEQUENCE [LARGE SCALE GENOMIC DNA]</scope>
    <source>
        <strain evidence="2 3">123E</strain>
    </source>
</reference>
<evidence type="ECO:0000313" key="3">
    <source>
        <dbReference type="Proteomes" id="UP000027456"/>
    </source>
</evidence>
<gene>
    <name evidence="2" type="ORF">V565_115220</name>
</gene>
<dbReference type="EMBL" id="AZST01000452">
    <property type="protein sequence ID" value="KEP48806.1"/>
    <property type="molecule type" value="Genomic_DNA"/>
</dbReference>
<comment type="caution">
    <text evidence="2">The sequence shown here is derived from an EMBL/GenBank/DDBJ whole genome shotgun (WGS) entry which is preliminary data.</text>
</comment>
<keyword evidence="3" id="KW-1185">Reference proteome</keyword>
<accession>A0A074RP29</accession>
<feature type="region of interest" description="Disordered" evidence="1">
    <location>
        <begin position="171"/>
        <end position="210"/>
    </location>
</feature>
<dbReference type="HOGENOM" id="CLU_1318205_0_0_1"/>
<evidence type="ECO:0000256" key="1">
    <source>
        <dbReference type="SAM" id="MobiDB-lite"/>
    </source>
</evidence>
<organism evidence="2 3">
    <name type="scientific">Rhizoctonia solani 123E</name>
    <dbReference type="NCBI Taxonomy" id="1423351"/>
    <lineage>
        <taxon>Eukaryota</taxon>
        <taxon>Fungi</taxon>
        <taxon>Dikarya</taxon>
        <taxon>Basidiomycota</taxon>
        <taxon>Agaricomycotina</taxon>
        <taxon>Agaricomycetes</taxon>
        <taxon>Cantharellales</taxon>
        <taxon>Ceratobasidiaceae</taxon>
        <taxon>Rhizoctonia</taxon>
    </lineage>
</organism>
<protein>
    <submittedName>
        <fullName evidence="2">Uncharacterized protein</fullName>
    </submittedName>
</protein>
<dbReference type="Proteomes" id="UP000027456">
    <property type="component" value="Unassembled WGS sequence"/>
</dbReference>
<evidence type="ECO:0000313" key="2">
    <source>
        <dbReference type="EMBL" id="KEP48806.1"/>
    </source>
</evidence>
<feature type="compositionally biased region" description="Pro residues" evidence="1">
    <location>
        <begin position="196"/>
        <end position="210"/>
    </location>
</feature>
<proteinExistence type="predicted"/>
<dbReference type="OrthoDB" id="3269509at2759"/>
<feature type="non-terminal residue" evidence="2">
    <location>
        <position position="210"/>
    </location>
</feature>
<name>A0A074RP29_9AGAM</name>
<sequence>MARDARSALPLGRSRFICGLGRATTSCRGGKVRGSDGVFYGYQETRAARCDSRRSQGRCTRAVQSLIGKAVVFSSAVGFIDPNIGSSAGTHPLAPLYDLFLGYAKSSLRRWLKGAFEKKAGVKPAPATTLTTAGQYAANCGVGSYSGRNSPAPAESYGAAPALWCSSCSSGPYEAPSAPSNYGMAPAPSTGSYGAPPTPSGPYAPSPSTS</sequence>
<dbReference type="AlphaFoldDB" id="A0A074RP29"/>